<name>A0ABQ7W101_SOLTU</name>
<organism evidence="2 3">
    <name type="scientific">Solanum tuberosum</name>
    <name type="common">Potato</name>
    <dbReference type="NCBI Taxonomy" id="4113"/>
    <lineage>
        <taxon>Eukaryota</taxon>
        <taxon>Viridiplantae</taxon>
        <taxon>Streptophyta</taxon>
        <taxon>Embryophyta</taxon>
        <taxon>Tracheophyta</taxon>
        <taxon>Spermatophyta</taxon>
        <taxon>Magnoliopsida</taxon>
        <taxon>eudicotyledons</taxon>
        <taxon>Gunneridae</taxon>
        <taxon>Pentapetalae</taxon>
        <taxon>asterids</taxon>
        <taxon>lamiids</taxon>
        <taxon>Solanales</taxon>
        <taxon>Solanaceae</taxon>
        <taxon>Solanoideae</taxon>
        <taxon>Solaneae</taxon>
        <taxon>Solanum</taxon>
    </lineage>
</organism>
<feature type="region of interest" description="Disordered" evidence="1">
    <location>
        <begin position="101"/>
        <end position="122"/>
    </location>
</feature>
<dbReference type="EMBL" id="JAIVGD010000005">
    <property type="protein sequence ID" value="KAH0774412.1"/>
    <property type="molecule type" value="Genomic_DNA"/>
</dbReference>
<evidence type="ECO:0000313" key="2">
    <source>
        <dbReference type="EMBL" id="KAH0774412.1"/>
    </source>
</evidence>
<comment type="caution">
    <text evidence="2">The sequence shown here is derived from an EMBL/GenBank/DDBJ whole genome shotgun (WGS) entry which is preliminary data.</text>
</comment>
<evidence type="ECO:0000256" key="1">
    <source>
        <dbReference type="SAM" id="MobiDB-lite"/>
    </source>
</evidence>
<dbReference type="Gene3D" id="2.40.70.10">
    <property type="entry name" value="Acid Proteases"/>
    <property type="match status" value="1"/>
</dbReference>
<keyword evidence="3" id="KW-1185">Reference proteome</keyword>
<dbReference type="Proteomes" id="UP000826656">
    <property type="component" value="Unassembled WGS sequence"/>
</dbReference>
<protein>
    <recommendedName>
        <fullName evidence="4">Retrotransposon gag domain-containing protein</fullName>
    </recommendedName>
</protein>
<gene>
    <name evidence="2" type="ORF">KY290_011549</name>
</gene>
<dbReference type="CDD" id="cd00303">
    <property type="entry name" value="retropepsin_like"/>
    <property type="match status" value="1"/>
</dbReference>
<dbReference type="SUPFAM" id="SSF50630">
    <property type="entry name" value="Acid proteases"/>
    <property type="match status" value="1"/>
</dbReference>
<accession>A0ABQ7W101</accession>
<proteinExistence type="predicted"/>
<dbReference type="Pfam" id="PF13650">
    <property type="entry name" value="Asp_protease_2"/>
    <property type="match status" value="1"/>
</dbReference>
<evidence type="ECO:0008006" key="4">
    <source>
        <dbReference type="Google" id="ProtNLM"/>
    </source>
</evidence>
<dbReference type="InterPro" id="IPR021109">
    <property type="entry name" value="Peptidase_aspartic_dom_sf"/>
</dbReference>
<evidence type="ECO:0000313" key="3">
    <source>
        <dbReference type="Proteomes" id="UP000826656"/>
    </source>
</evidence>
<sequence length="304" mass="34432">MRYRQFLHPATWNEYVMAMVEKFGTDFDDPMEEIKKVKHMGSVKEYQAVFERNLTRVNLSHENAISCFIGGQKLELNIVVKVTNPTTLAQVNSRRFTNQRNYNSKPILPTPGFGVSNGSRGMNRRTLSAKEMNEKRSKGLCYFCNEKYILGHKCKTSKQLHLLEIDETGEFQEGECLMEEYERQIHEEGSNQTELVQPAEHMEIFMHALNGSLGYRTLKVTSYHSKKGLNILIDTGSSHNFIEPELVGQLGCEIRSTSPQLISAANGNMRVDKITTVTWLLQGAEFTVDFLLLPLGCCGVVLGV</sequence>
<reference evidence="2 3" key="1">
    <citation type="journal article" date="2021" name="bioRxiv">
        <title>Chromosome-scale and haplotype-resolved genome assembly of a tetraploid potato cultivar.</title>
        <authorList>
            <person name="Sun H."/>
            <person name="Jiao W.-B."/>
            <person name="Krause K."/>
            <person name="Campoy J.A."/>
            <person name="Goel M."/>
            <person name="Folz-Donahue K."/>
            <person name="Kukat C."/>
            <person name="Huettel B."/>
            <person name="Schneeberger K."/>
        </authorList>
    </citation>
    <scope>NUCLEOTIDE SEQUENCE [LARGE SCALE GENOMIC DNA]</scope>
    <source>
        <strain evidence="2">SolTubOtavaFocal</strain>
        <tissue evidence="2">Leaves</tissue>
    </source>
</reference>